<dbReference type="InterPro" id="IPR044852">
    <property type="entry name" value="WBP2-like"/>
</dbReference>
<proteinExistence type="predicted"/>
<evidence type="ECO:0000313" key="2">
    <source>
        <dbReference type="EMBL" id="POS80941.1"/>
    </source>
</evidence>
<dbReference type="GO" id="GO:0031490">
    <property type="term" value="F:chromatin DNA binding"/>
    <property type="evidence" value="ECO:0007669"/>
    <property type="project" value="TreeGrafter"/>
</dbReference>
<name>A0A2P5IEL1_DIAHE</name>
<dbReference type="STRING" id="158607.A0A2P5IEL1"/>
<accession>A0A2P5IEL1</accession>
<evidence type="ECO:0000256" key="1">
    <source>
        <dbReference type="SAM" id="MobiDB-lite"/>
    </source>
</evidence>
<dbReference type="InParanoid" id="A0A2P5IEL1"/>
<sequence length="273" mass="30504">MDLYQGTLQHQSITAQSQPRDPCLYEHDINHRRSWVMLNQKGEIQPLEDEQILLKTPGYVSLEVSVPKAMRTSHPNFSVKCDSGIAYVTNRRIIYLAEQPTETFQSFSAFILDTYDPQPRAGGLLGFGAWRWRAEAKPRAGGGIPGDVPRIEILLIFNHGGVEGFHSKYSLMYERLSHARDVARETGTRITVHDDDLPPYSATGAGSPPQQPSAEQPAQTSPASTENPPQARTQTQQPQVTPNEPPPGYDEAQAQAVEQQFEERDRQDAERAQ</sequence>
<comment type="caution">
    <text evidence="2">The sequence shown here is derived from an EMBL/GenBank/DDBJ whole genome shotgun (WGS) entry which is preliminary data.</text>
</comment>
<organism evidence="2 3">
    <name type="scientific">Diaporthe helianthi</name>
    <dbReference type="NCBI Taxonomy" id="158607"/>
    <lineage>
        <taxon>Eukaryota</taxon>
        <taxon>Fungi</taxon>
        <taxon>Dikarya</taxon>
        <taxon>Ascomycota</taxon>
        <taxon>Pezizomycotina</taxon>
        <taxon>Sordariomycetes</taxon>
        <taxon>Sordariomycetidae</taxon>
        <taxon>Diaporthales</taxon>
        <taxon>Diaporthaceae</taxon>
        <taxon>Diaporthe</taxon>
    </lineage>
</organism>
<dbReference type="PANTHER" id="PTHR31606:SF1">
    <property type="entry name" value="WW DOMAIN BINDING PROTEIN 2, ISOFORM E"/>
    <property type="match status" value="1"/>
</dbReference>
<evidence type="ECO:0008006" key="4">
    <source>
        <dbReference type="Google" id="ProtNLM"/>
    </source>
</evidence>
<dbReference type="PANTHER" id="PTHR31606">
    <property type="entry name" value="WW DOMAIN BINDING PROTEIN 2, ISOFORM E"/>
    <property type="match status" value="1"/>
</dbReference>
<dbReference type="AlphaFoldDB" id="A0A2P5IEL1"/>
<feature type="region of interest" description="Disordered" evidence="1">
    <location>
        <begin position="190"/>
        <end position="273"/>
    </location>
</feature>
<gene>
    <name evidence="2" type="ORF">DHEL01_v200659</name>
</gene>
<feature type="compositionally biased region" description="Low complexity" evidence="1">
    <location>
        <begin position="205"/>
        <end position="242"/>
    </location>
</feature>
<dbReference type="Proteomes" id="UP000094444">
    <property type="component" value="Unassembled WGS sequence"/>
</dbReference>
<evidence type="ECO:0000313" key="3">
    <source>
        <dbReference type="Proteomes" id="UP000094444"/>
    </source>
</evidence>
<dbReference type="EMBL" id="MAVT02000026">
    <property type="protein sequence ID" value="POS80941.1"/>
    <property type="molecule type" value="Genomic_DNA"/>
</dbReference>
<dbReference type="GO" id="GO:0005634">
    <property type="term" value="C:nucleus"/>
    <property type="evidence" value="ECO:0007669"/>
    <property type="project" value="TreeGrafter"/>
</dbReference>
<dbReference type="OrthoDB" id="1259151at2759"/>
<dbReference type="SUPFAM" id="SSF50729">
    <property type="entry name" value="PH domain-like"/>
    <property type="match status" value="1"/>
</dbReference>
<dbReference type="GO" id="GO:0003713">
    <property type="term" value="F:transcription coactivator activity"/>
    <property type="evidence" value="ECO:0007669"/>
    <property type="project" value="InterPro"/>
</dbReference>
<feature type="compositionally biased region" description="Basic and acidic residues" evidence="1">
    <location>
        <begin position="261"/>
        <end position="273"/>
    </location>
</feature>
<keyword evidence="3" id="KW-1185">Reference proteome</keyword>
<reference evidence="2" key="1">
    <citation type="submission" date="2017-09" db="EMBL/GenBank/DDBJ databases">
        <title>Polyketide synthases of a Diaporthe helianthi virulent isolate.</title>
        <authorList>
            <person name="Baroncelli R."/>
        </authorList>
    </citation>
    <scope>NUCLEOTIDE SEQUENCE [LARGE SCALE GENOMIC DNA]</scope>
    <source>
        <strain evidence="2">7/96</strain>
    </source>
</reference>
<protein>
    <recommendedName>
        <fullName evidence="4">WW domain-containing protein</fullName>
    </recommendedName>
</protein>